<reference evidence="2 3" key="1">
    <citation type="journal article" date="2019" name="Environ. Microbiol.">
        <title>An active ?-lactamase is a part of an orchestrated cell wall stress resistance network of Bacillus subtilis and related rhizosphere species.</title>
        <authorList>
            <person name="Bucher T."/>
            <person name="Keren-Paz A."/>
            <person name="Hausser J."/>
            <person name="Olender T."/>
            <person name="Cytryn E."/>
            <person name="Kolodkin-Gal I."/>
        </authorList>
    </citation>
    <scope>NUCLEOTIDE SEQUENCE [LARGE SCALE GENOMIC DNA]</scope>
    <source>
        <strain evidence="2 3">I186</strain>
    </source>
</reference>
<dbReference type="EMBL" id="SZOD01000667">
    <property type="protein sequence ID" value="TKI81753.1"/>
    <property type="molecule type" value="Genomic_DNA"/>
</dbReference>
<evidence type="ECO:0000313" key="2">
    <source>
        <dbReference type="EMBL" id="TKI81753.1"/>
    </source>
</evidence>
<comment type="caution">
    <text evidence="2">The sequence shown here is derived from an EMBL/GenBank/DDBJ whole genome shotgun (WGS) entry which is preliminary data.</text>
</comment>
<dbReference type="InterPro" id="IPR015947">
    <property type="entry name" value="PUA-like_sf"/>
</dbReference>
<accession>A0A4V5TQ58</accession>
<dbReference type="InterPro" id="IPR025980">
    <property type="entry name" value="ATP-Sase_PUA-like_dom"/>
</dbReference>
<dbReference type="Pfam" id="PF14306">
    <property type="entry name" value="PUA_2"/>
    <property type="match status" value="1"/>
</dbReference>
<organism evidence="2 3">
    <name type="scientific">Bacillus mycoides</name>
    <dbReference type="NCBI Taxonomy" id="1405"/>
    <lineage>
        <taxon>Bacteria</taxon>
        <taxon>Bacillati</taxon>
        <taxon>Bacillota</taxon>
        <taxon>Bacilli</taxon>
        <taxon>Bacillales</taxon>
        <taxon>Bacillaceae</taxon>
        <taxon>Bacillus</taxon>
        <taxon>Bacillus cereus group</taxon>
    </lineage>
</organism>
<gene>
    <name evidence="2" type="ORF">FC701_23905</name>
</gene>
<sequence length="56" mass="6517">MFITLVVTEKVKLTYNNIVYGVLELNEKYVPNKIEEVKKAFQTTDSQHHGVKITYT</sequence>
<dbReference type="Gene3D" id="3.10.400.10">
    <property type="entry name" value="Sulfate adenylyltransferase"/>
    <property type="match status" value="1"/>
</dbReference>
<proteinExistence type="predicted"/>
<protein>
    <recommendedName>
        <fullName evidence="1">ATP-sulfurylase PUA-like domain-containing protein</fullName>
    </recommendedName>
</protein>
<feature type="domain" description="ATP-sulfurylase PUA-like" evidence="1">
    <location>
        <begin position="8"/>
        <end position="55"/>
    </location>
</feature>
<name>A0A4V5TQ58_BACMY</name>
<evidence type="ECO:0000259" key="1">
    <source>
        <dbReference type="Pfam" id="PF14306"/>
    </source>
</evidence>
<evidence type="ECO:0000313" key="3">
    <source>
        <dbReference type="Proteomes" id="UP000305524"/>
    </source>
</evidence>
<dbReference type="SUPFAM" id="SSF88697">
    <property type="entry name" value="PUA domain-like"/>
    <property type="match status" value="1"/>
</dbReference>
<dbReference type="AlphaFoldDB" id="A0A4V5TQ58"/>
<dbReference type="Proteomes" id="UP000305524">
    <property type="component" value="Unassembled WGS sequence"/>
</dbReference>